<dbReference type="EMBL" id="JAPFFK010000003">
    <property type="protein sequence ID" value="KAJ6770759.1"/>
    <property type="molecule type" value="Genomic_DNA"/>
</dbReference>
<reference evidence="1" key="1">
    <citation type="submission" date="2022-11" db="EMBL/GenBank/DDBJ databases">
        <authorList>
            <person name="Hyden B.L."/>
            <person name="Feng K."/>
            <person name="Yates T."/>
            <person name="Jawdy S."/>
            <person name="Smart L.B."/>
            <person name="Muchero W."/>
        </authorList>
    </citation>
    <scope>NUCLEOTIDE SEQUENCE</scope>
    <source>
        <tissue evidence="1">Shoot tip</tissue>
    </source>
</reference>
<dbReference type="AlphaFoldDB" id="A0A9Q1AGW5"/>
<gene>
    <name evidence="1" type="ORF">OIU79_021408</name>
</gene>
<evidence type="ECO:0000313" key="1">
    <source>
        <dbReference type="EMBL" id="KAJ6770759.1"/>
    </source>
</evidence>
<comment type="caution">
    <text evidence="1">The sequence shown here is derived from an EMBL/GenBank/DDBJ whole genome shotgun (WGS) entry which is preliminary data.</text>
</comment>
<reference evidence="1" key="2">
    <citation type="journal article" date="2023" name="Int. J. Mol. Sci.">
        <title>De Novo Assembly and Annotation of 11 Diverse Shrub Willow (Salix) Genomes Reveals Novel Gene Organization in Sex-Linked Regions.</title>
        <authorList>
            <person name="Hyden B."/>
            <person name="Feng K."/>
            <person name="Yates T.B."/>
            <person name="Jawdy S."/>
            <person name="Cereghino C."/>
            <person name="Smart L.B."/>
            <person name="Muchero W."/>
        </authorList>
    </citation>
    <scope>NUCLEOTIDE SEQUENCE</scope>
    <source>
        <tissue evidence="1">Shoot tip</tissue>
    </source>
</reference>
<keyword evidence="2" id="KW-1185">Reference proteome</keyword>
<name>A0A9Q1AGW5_SALPP</name>
<dbReference type="OrthoDB" id="1722653at2759"/>
<organism evidence="1 2">
    <name type="scientific">Salix purpurea</name>
    <name type="common">Purple osier willow</name>
    <dbReference type="NCBI Taxonomy" id="77065"/>
    <lineage>
        <taxon>Eukaryota</taxon>
        <taxon>Viridiplantae</taxon>
        <taxon>Streptophyta</taxon>
        <taxon>Embryophyta</taxon>
        <taxon>Tracheophyta</taxon>
        <taxon>Spermatophyta</taxon>
        <taxon>Magnoliopsida</taxon>
        <taxon>eudicotyledons</taxon>
        <taxon>Gunneridae</taxon>
        <taxon>Pentapetalae</taxon>
        <taxon>rosids</taxon>
        <taxon>fabids</taxon>
        <taxon>Malpighiales</taxon>
        <taxon>Salicaceae</taxon>
        <taxon>Saliceae</taxon>
        <taxon>Salix</taxon>
    </lineage>
</organism>
<protein>
    <submittedName>
        <fullName evidence="1">ALPHA-GLUCOSIDASE</fullName>
    </submittedName>
</protein>
<evidence type="ECO:0000313" key="2">
    <source>
        <dbReference type="Proteomes" id="UP001151532"/>
    </source>
</evidence>
<dbReference type="Proteomes" id="UP001151532">
    <property type="component" value="Chromosome 11"/>
</dbReference>
<dbReference type="Gene3D" id="2.60.40.1180">
    <property type="entry name" value="Golgi alpha-mannosidase II"/>
    <property type="match status" value="1"/>
</dbReference>
<dbReference type="InterPro" id="IPR013780">
    <property type="entry name" value="Glyco_hydro_b"/>
</dbReference>
<accession>A0A9Q1AGW5</accession>
<proteinExistence type="predicted"/>
<sequence length="137" mass="15153">MTTKEARKTAFHLSVVLRRSGKSTGGLFLDDGESVEMGGEGKNWSLVKFHSEIVGDMAMVRSNIINGDFAFSQKWMVSKVTFIGLKKTNAVKWYELQASKETKSGNRGLGQSLITTKILMSGLSLFLGEEFKLNVKL</sequence>